<reference evidence="3" key="2">
    <citation type="submission" date="2023-10" db="EMBL/GenBank/DDBJ databases">
        <authorList>
            <person name="Khurajog B."/>
        </authorList>
    </citation>
    <scope>NUCLEOTIDE SEQUENCE</scope>
    <source>
        <strain evidence="3">BF9</strain>
    </source>
</reference>
<sequence length="214" mass="24428">MVTSFTVILLIALIATWYFWKKSPNKKYRNVSIVIAIISFFVVGFFGKDSTAKPNKSVETEKVSTSKQSRFSNIKLGMTKKEVIKELGKPDFQTSRNLTYEKKDIYLVDNKVIGGNYKALQKQVDKKNTEKKEKQEKLKSFAQAFGERSAKHLDRMPSVYKKMPLDTGEIMYSWKTDYGLLVRVDSADGATTKVYKYDKKADDGLGKLLFTGQN</sequence>
<keyword evidence="2" id="KW-1133">Transmembrane helix</keyword>
<keyword evidence="1" id="KW-0175">Coiled coil</keyword>
<evidence type="ECO:0000313" key="3">
    <source>
        <dbReference type="EMBL" id="MDV2621979.1"/>
    </source>
</evidence>
<comment type="caution">
    <text evidence="3">The sequence shown here is derived from an EMBL/GenBank/DDBJ whole genome shotgun (WGS) entry which is preliminary data.</text>
</comment>
<accession>A0AAW8YKI8</accession>
<dbReference type="AlphaFoldDB" id="A0AAW8YKI8"/>
<feature type="transmembrane region" description="Helical" evidence="2">
    <location>
        <begin position="6"/>
        <end position="21"/>
    </location>
</feature>
<feature type="transmembrane region" description="Helical" evidence="2">
    <location>
        <begin position="28"/>
        <end position="47"/>
    </location>
</feature>
<name>A0AAW8YKI8_PEDAC</name>
<keyword evidence="2" id="KW-0812">Transmembrane</keyword>
<protein>
    <submittedName>
        <fullName evidence="3">Uncharacterized protein</fullName>
    </submittedName>
</protein>
<gene>
    <name evidence="3" type="ORF">R0G89_09565</name>
</gene>
<evidence type="ECO:0000256" key="2">
    <source>
        <dbReference type="SAM" id="Phobius"/>
    </source>
</evidence>
<evidence type="ECO:0000313" key="4">
    <source>
        <dbReference type="Proteomes" id="UP001280897"/>
    </source>
</evidence>
<organism evidence="3 4">
    <name type="scientific">Pediococcus acidilactici</name>
    <dbReference type="NCBI Taxonomy" id="1254"/>
    <lineage>
        <taxon>Bacteria</taxon>
        <taxon>Bacillati</taxon>
        <taxon>Bacillota</taxon>
        <taxon>Bacilli</taxon>
        <taxon>Lactobacillales</taxon>
        <taxon>Lactobacillaceae</taxon>
        <taxon>Pediococcus</taxon>
        <taxon>Pediococcus acidilactici group</taxon>
    </lineage>
</organism>
<dbReference type="Proteomes" id="UP001280897">
    <property type="component" value="Unassembled WGS sequence"/>
</dbReference>
<proteinExistence type="predicted"/>
<dbReference type="EMBL" id="JAWJAV010000007">
    <property type="protein sequence ID" value="MDV2621979.1"/>
    <property type="molecule type" value="Genomic_DNA"/>
</dbReference>
<keyword evidence="2" id="KW-0472">Membrane</keyword>
<feature type="coiled-coil region" evidence="1">
    <location>
        <begin position="117"/>
        <end position="144"/>
    </location>
</feature>
<dbReference type="RefSeq" id="WP_317072519.1">
    <property type="nucleotide sequence ID" value="NZ_JAWJAV010000007.1"/>
</dbReference>
<evidence type="ECO:0000256" key="1">
    <source>
        <dbReference type="SAM" id="Coils"/>
    </source>
</evidence>
<reference evidence="3" key="1">
    <citation type="journal article" date="2023" name="PeerJ">
        <title>Selection and evaluation of lactic acid bacteria from chicken feces in Thailand as potential probiotics.</title>
        <authorList>
            <person name="Khurajog B."/>
            <person name="Disastra Y."/>
            <person name="Lawwyne L.D."/>
            <person name="Sirichokchatchawan W."/>
            <person name="Niyomtham W."/>
            <person name="Yindee J."/>
            <person name="Hampson D.J."/>
            <person name="Prapasarakul N."/>
        </authorList>
    </citation>
    <scope>NUCLEOTIDE SEQUENCE</scope>
    <source>
        <strain evidence="3">BF9</strain>
    </source>
</reference>